<reference evidence="8" key="1">
    <citation type="journal article" date="2021" name="Environ. Microbiol.">
        <title>Genomic characterization of three novel Desulfobacterota classes expand the metabolic and phylogenetic diversity of the phylum.</title>
        <authorList>
            <person name="Murphy C.L."/>
            <person name="Biggerstaff J."/>
            <person name="Eichhorn A."/>
            <person name="Ewing E."/>
            <person name="Shahan R."/>
            <person name="Soriano D."/>
            <person name="Stewart S."/>
            <person name="VanMol K."/>
            <person name="Walker R."/>
            <person name="Walters P."/>
            <person name="Elshahed M.S."/>
            <person name="Youssef N.H."/>
        </authorList>
    </citation>
    <scope>NUCLEOTIDE SEQUENCE</scope>
    <source>
        <strain evidence="8">Zod_Metabat.24</strain>
    </source>
</reference>
<sequence>MDRDSNDHPLFSAYPQLKGNIPCIRFGDYPTPVERLKGLEKNLKAENLYIKREDRVSNLYGGNKIRKLEFILADAVAKGASHAVSFGFAGSNQTLASAVFANEVGIKPISMHLRQPNAKYVRKNLLYQHLLKAEFHHYSGMATIYPGLAHVYAKHFIRTLRRPYIIPPGGSNGIGALGTSGLVFELKSQIDEGALPTPDLIYLPFGSTGTAVGVALGILALGLKTKLKGVRVSGRDECGFDTAKKVFAEAIEIAGRYVPDFKGFELTEDLLEVVDGYVGPGYAHFTEGGMKAVGLLKEKDDITLDGTYTGKAMAAMIEDAAEGKLKGKNVLFIDTYSSVDFSEKIKGVDYRGLPRPYHRYFEEADQPLETVD</sequence>
<dbReference type="InterPro" id="IPR036052">
    <property type="entry name" value="TrpB-like_PALP_sf"/>
</dbReference>
<dbReference type="InterPro" id="IPR001926">
    <property type="entry name" value="TrpB-like_PALP"/>
</dbReference>
<feature type="modified residue" description="N6-(pyridoxal phosphate)lysine" evidence="5">
    <location>
        <position position="64"/>
    </location>
</feature>
<name>A0A9D8KDP4_9DELT</name>
<dbReference type="AlphaFoldDB" id="A0A9D8KDP4"/>
<feature type="domain" description="Tryptophan synthase beta chain-like PALP" evidence="7">
    <location>
        <begin position="26"/>
        <end position="333"/>
    </location>
</feature>
<evidence type="ECO:0000259" key="7">
    <source>
        <dbReference type="Pfam" id="PF00291"/>
    </source>
</evidence>
<dbReference type="Gene3D" id="3.40.50.1100">
    <property type="match status" value="2"/>
</dbReference>
<evidence type="ECO:0000256" key="4">
    <source>
        <dbReference type="PIRSR" id="PIRSR006278-1"/>
    </source>
</evidence>
<comment type="similarity">
    <text evidence="2">Belongs to the ACC deaminase/D-cysteine desulfhydrase family.</text>
</comment>
<comment type="cofactor">
    <cofactor evidence="1">
        <name>pyridoxal 5'-phosphate</name>
        <dbReference type="ChEBI" id="CHEBI:597326"/>
    </cofactor>
</comment>
<dbReference type="Proteomes" id="UP000809273">
    <property type="component" value="Unassembled WGS sequence"/>
</dbReference>
<evidence type="ECO:0000256" key="1">
    <source>
        <dbReference type="ARBA" id="ARBA00001933"/>
    </source>
</evidence>
<feature type="active site" description="Nucleophile" evidence="4">
    <location>
        <position position="91"/>
    </location>
</feature>
<dbReference type="PANTHER" id="PTHR43780:SF2">
    <property type="entry name" value="1-AMINOCYCLOPROPANE-1-CARBOXYLATE DEAMINASE-RELATED"/>
    <property type="match status" value="1"/>
</dbReference>
<dbReference type="GO" id="GO:0019148">
    <property type="term" value="F:D-cysteine desulfhydrase activity"/>
    <property type="evidence" value="ECO:0007669"/>
    <property type="project" value="TreeGrafter"/>
</dbReference>
<evidence type="ECO:0000256" key="3">
    <source>
        <dbReference type="ARBA" id="ARBA00022898"/>
    </source>
</evidence>
<dbReference type="PANTHER" id="PTHR43780">
    <property type="entry name" value="1-AMINOCYCLOPROPANE-1-CARBOXYLATE DEAMINASE-RELATED"/>
    <property type="match status" value="1"/>
</dbReference>
<gene>
    <name evidence="8" type="ORF">JW984_03215</name>
</gene>
<evidence type="ECO:0000313" key="8">
    <source>
        <dbReference type="EMBL" id="MBN1572189.1"/>
    </source>
</evidence>
<dbReference type="PIRSF" id="PIRSF006278">
    <property type="entry name" value="ACCD_DCysDesulf"/>
    <property type="match status" value="1"/>
</dbReference>
<dbReference type="SUPFAM" id="SSF53686">
    <property type="entry name" value="Tryptophan synthase beta subunit-like PLP-dependent enzymes"/>
    <property type="match status" value="1"/>
</dbReference>
<dbReference type="Pfam" id="PF00291">
    <property type="entry name" value="PALP"/>
    <property type="match status" value="1"/>
</dbReference>
<protein>
    <submittedName>
        <fullName evidence="8">Pyridoxal-phosphate dependent enzyme</fullName>
    </submittedName>
</protein>
<evidence type="ECO:0000256" key="6">
    <source>
        <dbReference type="SAM" id="Phobius"/>
    </source>
</evidence>
<dbReference type="InterPro" id="IPR027278">
    <property type="entry name" value="ACCD_DCysDesulf"/>
</dbReference>
<evidence type="ECO:0000256" key="5">
    <source>
        <dbReference type="PIRSR" id="PIRSR006278-2"/>
    </source>
</evidence>
<reference evidence="8" key="2">
    <citation type="submission" date="2021-01" db="EMBL/GenBank/DDBJ databases">
        <authorList>
            <person name="Hahn C.R."/>
            <person name="Youssef N.H."/>
            <person name="Elshahed M."/>
        </authorList>
    </citation>
    <scope>NUCLEOTIDE SEQUENCE</scope>
    <source>
        <strain evidence="8">Zod_Metabat.24</strain>
    </source>
</reference>
<evidence type="ECO:0000256" key="2">
    <source>
        <dbReference type="ARBA" id="ARBA00008639"/>
    </source>
</evidence>
<dbReference type="EMBL" id="JAFGIX010000015">
    <property type="protein sequence ID" value="MBN1572189.1"/>
    <property type="molecule type" value="Genomic_DNA"/>
</dbReference>
<organism evidence="8 9">
    <name type="scientific">Candidatus Zymogenus saltonus</name>
    <dbReference type="NCBI Taxonomy" id="2844893"/>
    <lineage>
        <taxon>Bacteria</taxon>
        <taxon>Deltaproteobacteria</taxon>
        <taxon>Candidatus Zymogenia</taxon>
        <taxon>Candidatus Zymogeniales</taxon>
        <taxon>Candidatus Zymogenaceae</taxon>
        <taxon>Candidatus Zymogenus</taxon>
    </lineage>
</organism>
<comment type="caution">
    <text evidence="8">The sequence shown here is derived from an EMBL/GenBank/DDBJ whole genome shotgun (WGS) entry which is preliminary data.</text>
</comment>
<keyword evidence="6" id="KW-0812">Transmembrane</keyword>
<feature type="transmembrane region" description="Helical" evidence="6">
    <location>
        <begin position="200"/>
        <end position="223"/>
    </location>
</feature>
<proteinExistence type="inferred from homology"/>
<keyword evidence="6" id="KW-1133">Transmembrane helix</keyword>
<keyword evidence="6" id="KW-0472">Membrane</keyword>
<accession>A0A9D8KDP4</accession>
<keyword evidence="3 5" id="KW-0663">Pyridoxal phosphate</keyword>
<evidence type="ECO:0000313" key="9">
    <source>
        <dbReference type="Proteomes" id="UP000809273"/>
    </source>
</evidence>